<keyword evidence="3" id="KW-1185">Reference proteome</keyword>
<feature type="compositionally biased region" description="Low complexity" evidence="1">
    <location>
        <begin position="75"/>
        <end position="88"/>
    </location>
</feature>
<evidence type="ECO:0000256" key="1">
    <source>
        <dbReference type="SAM" id="MobiDB-lite"/>
    </source>
</evidence>
<sequence>MPSRTRRHRPRTHTHDDSATTTSLPPSTTTATTAISFHPRGGAAHRAVVGGGNHHHPHHLNRTASAFPSFLHPRNSNSNSSNSNSNSSAGGGGGGIGGIGVSYPRPAFRAAGKELVEALGAARGVCEELLGRHEEGVEGVKGFAGREVLDGVWAARVWAAGAEGEGEEGEDVEGEEEGGQREVRERRLREKVREFQGGFADLVAMAGQEVDGMRVLVVEMDMLGAVLKSVLEVDAQGVAAQDS</sequence>
<feature type="region of interest" description="Disordered" evidence="1">
    <location>
        <begin position="163"/>
        <end position="184"/>
    </location>
</feature>
<dbReference type="GeneID" id="31017894"/>
<feature type="compositionally biased region" description="Low complexity" evidence="1">
    <location>
        <begin position="19"/>
        <end position="34"/>
    </location>
</feature>
<protein>
    <submittedName>
        <fullName evidence="2">Uncharacterized protein</fullName>
    </submittedName>
</protein>
<feature type="compositionally biased region" description="Acidic residues" evidence="1">
    <location>
        <begin position="164"/>
        <end position="177"/>
    </location>
</feature>
<feature type="compositionally biased region" description="Basic residues" evidence="1">
    <location>
        <begin position="1"/>
        <end position="12"/>
    </location>
</feature>
<evidence type="ECO:0000313" key="2">
    <source>
        <dbReference type="EMBL" id="OJD30540.1"/>
    </source>
</evidence>
<feature type="region of interest" description="Disordered" evidence="1">
    <location>
        <begin position="1"/>
        <end position="34"/>
    </location>
</feature>
<dbReference type="Proteomes" id="UP000183809">
    <property type="component" value="Unassembled WGS sequence"/>
</dbReference>
<gene>
    <name evidence="2" type="ORF">BKCO1_5900043</name>
</gene>
<comment type="caution">
    <text evidence="2">The sequence shown here is derived from an EMBL/GenBank/DDBJ whole genome shotgun (WGS) entry which is preliminary data.</text>
</comment>
<dbReference type="RefSeq" id="XP_020126800.1">
    <property type="nucleotide sequence ID" value="XM_020277633.1"/>
</dbReference>
<proteinExistence type="predicted"/>
<accession>A0A1J9RRL4</accession>
<reference evidence="2 3" key="1">
    <citation type="submission" date="2016-10" db="EMBL/GenBank/DDBJ databases">
        <title>Proteomics and genomics reveal pathogen-plant mechanisms compatible with a hemibiotrophic lifestyle of Diplodia corticola.</title>
        <authorList>
            <person name="Fernandes I."/>
            <person name="De Jonge R."/>
            <person name="Van De Peer Y."/>
            <person name="Devreese B."/>
            <person name="Alves A."/>
            <person name="Esteves A.C."/>
        </authorList>
    </citation>
    <scope>NUCLEOTIDE SEQUENCE [LARGE SCALE GENOMIC DNA]</scope>
    <source>
        <strain evidence="2 3">CBS 112549</strain>
    </source>
</reference>
<evidence type="ECO:0000313" key="3">
    <source>
        <dbReference type="Proteomes" id="UP000183809"/>
    </source>
</evidence>
<name>A0A1J9RRL4_9PEZI</name>
<dbReference type="EMBL" id="MNUE01000059">
    <property type="protein sequence ID" value="OJD30540.1"/>
    <property type="molecule type" value="Genomic_DNA"/>
</dbReference>
<feature type="region of interest" description="Disordered" evidence="1">
    <location>
        <begin position="68"/>
        <end position="92"/>
    </location>
</feature>
<dbReference type="AlphaFoldDB" id="A0A1J9RRL4"/>
<organism evidence="2 3">
    <name type="scientific">Diplodia corticola</name>
    <dbReference type="NCBI Taxonomy" id="236234"/>
    <lineage>
        <taxon>Eukaryota</taxon>
        <taxon>Fungi</taxon>
        <taxon>Dikarya</taxon>
        <taxon>Ascomycota</taxon>
        <taxon>Pezizomycotina</taxon>
        <taxon>Dothideomycetes</taxon>
        <taxon>Dothideomycetes incertae sedis</taxon>
        <taxon>Botryosphaeriales</taxon>
        <taxon>Botryosphaeriaceae</taxon>
        <taxon>Diplodia</taxon>
    </lineage>
</organism>